<organism evidence="11 12">
    <name type="scientific">Treponema primitia (strain ATCC BAA-887 / DSM 12427 / ZAS-2)</name>
    <dbReference type="NCBI Taxonomy" id="545694"/>
    <lineage>
        <taxon>Bacteria</taxon>
        <taxon>Pseudomonadati</taxon>
        <taxon>Spirochaetota</taxon>
        <taxon>Spirochaetia</taxon>
        <taxon>Spirochaetales</taxon>
        <taxon>Treponemataceae</taxon>
        <taxon>Treponema</taxon>
    </lineage>
</organism>
<feature type="binding site" evidence="9">
    <location>
        <begin position="203"/>
        <end position="205"/>
    </location>
    <ligand>
        <name>ATP</name>
        <dbReference type="ChEBI" id="CHEBI:30616"/>
    </ligand>
</feature>
<feature type="region of interest" description="Aspartate" evidence="9">
    <location>
        <begin position="181"/>
        <end position="184"/>
    </location>
</feature>
<dbReference type="STRING" id="545694.TREPR_3639"/>
<evidence type="ECO:0000256" key="8">
    <source>
        <dbReference type="ARBA" id="ARBA00023146"/>
    </source>
</evidence>
<dbReference type="PANTHER" id="PTHR43450:SF1">
    <property type="entry name" value="ASPARTATE--TRNA LIGASE, CYTOPLASMIC"/>
    <property type="match status" value="1"/>
</dbReference>
<dbReference type="EC" id="6.1.1.23" evidence="9"/>
<dbReference type="SUPFAM" id="SSF55681">
    <property type="entry name" value="Class II aaRS and biotin synthetases"/>
    <property type="match status" value="1"/>
</dbReference>
<dbReference type="NCBIfam" id="NF003483">
    <property type="entry name" value="PRK05159.1"/>
    <property type="match status" value="1"/>
</dbReference>
<evidence type="ECO:0000256" key="2">
    <source>
        <dbReference type="ARBA" id="ARBA00005312"/>
    </source>
</evidence>
<evidence type="ECO:0000256" key="5">
    <source>
        <dbReference type="ARBA" id="ARBA00022741"/>
    </source>
</evidence>
<keyword evidence="3 9" id="KW-0963">Cytoplasm</keyword>
<keyword evidence="5 9" id="KW-0547">Nucleotide-binding</keyword>
<evidence type="ECO:0000256" key="6">
    <source>
        <dbReference type="ARBA" id="ARBA00022840"/>
    </source>
</evidence>
<keyword evidence="7 9" id="KW-0648">Protein biosynthesis</keyword>
<dbReference type="InterPro" id="IPR004365">
    <property type="entry name" value="NA-bd_OB_tRNA"/>
</dbReference>
<dbReference type="HAMAP" id="MF_02075">
    <property type="entry name" value="Asp_tRNA_synth_type2"/>
    <property type="match status" value="1"/>
</dbReference>
<reference evidence="12" key="1">
    <citation type="submission" date="2009-12" db="EMBL/GenBank/DDBJ databases">
        <title>Complete sequence of Treponema primitia strain ZAS-2.</title>
        <authorList>
            <person name="Tetu S.G."/>
            <person name="Matson E."/>
            <person name="Ren Q."/>
            <person name="Seshadri R."/>
            <person name="Elbourne L."/>
            <person name="Hassan K.A."/>
            <person name="Durkin A."/>
            <person name="Radune D."/>
            <person name="Mohamoud Y."/>
            <person name="Shay R."/>
            <person name="Jin S."/>
            <person name="Zhang X."/>
            <person name="Lucey K."/>
            <person name="Ballor N.R."/>
            <person name="Ottesen E."/>
            <person name="Rosenthal R."/>
            <person name="Allen A."/>
            <person name="Leadbetter J.R."/>
            <person name="Paulsen I.T."/>
        </authorList>
    </citation>
    <scope>NUCLEOTIDE SEQUENCE [LARGE SCALE GENOMIC DNA]</scope>
    <source>
        <strain evidence="12">ATCC BAA-887 / DSM 12427 / ZAS-2</strain>
    </source>
</reference>
<comment type="catalytic activity">
    <reaction evidence="9">
        <text>tRNA(Asx) + L-aspartate + ATP = L-aspartyl-tRNA(Asx) + AMP + diphosphate</text>
        <dbReference type="Rhea" id="RHEA:18349"/>
        <dbReference type="Rhea" id="RHEA-COMP:9710"/>
        <dbReference type="Rhea" id="RHEA-COMP:9711"/>
        <dbReference type="ChEBI" id="CHEBI:29991"/>
        <dbReference type="ChEBI" id="CHEBI:30616"/>
        <dbReference type="ChEBI" id="CHEBI:33019"/>
        <dbReference type="ChEBI" id="CHEBI:78442"/>
        <dbReference type="ChEBI" id="CHEBI:78516"/>
        <dbReference type="ChEBI" id="CHEBI:456215"/>
        <dbReference type="EC" id="6.1.1.23"/>
    </reaction>
</comment>
<dbReference type="SUPFAM" id="SSF50249">
    <property type="entry name" value="Nucleic acid-binding proteins"/>
    <property type="match status" value="1"/>
</dbReference>
<comment type="function">
    <text evidence="9">Aspartyl-tRNA synthetase with relaxed tRNA specificity since it is able to aspartylate not only its cognate tRNA(Asp) but also tRNA(Asn). Reaction proceeds in two steps: L-aspartate is first activated by ATP to form Asp-AMP and then transferred to the acceptor end of tRNA(Asp/Asn).</text>
</comment>
<evidence type="ECO:0000256" key="3">
    <source>
        <dbReference type="ARBA" id="ARBA00022490"/>
    </source>
</evidence>
<keyword evidence="12" id="KW-1185">Reference proteome</keyword>
<dbReference type="RefSeq" id="WP_015706669.1">
    <property type="nucleotide sequence ID" value="NC_015578.1"/>
</dbReference>
<dbReference type="EMBL" id="CP001843">
    <property type="protein sequence ID" value="AEF86158.1"/>
    <property type="molecule type" value="Genomic_DNA"/>
</dbReference>
<comment type="subunit">
    <text evidence="9">Homodimer.</text>
</comment>
<proteinExistence type="inferred from homology"/>
<name>F5YQY8_TREPZ</name>
<dbReference type="InterPro" id="IPR004364">
    <property type="entry name" value="Aa-tRNA-synt_II"/>
</dbReference>
<keyword evidence="8 9" id="KW-0030">Aminoacyl-tRNA synthetase</keyword>
<dbReference type="InterPro" id="IPR002312">
    <property type="entry name" value="Asp/Asn-tRNA-synth_IIb"/>
</dbReference>
<dbReference type="InterPro" id="IPR012340">
    <property type="entry name" value="NA-bd_OB-fold"/>
</dbReference>
<dbReference type="NCBIfam" id="TIGR00458">
    <property type="entry name" value="aspS_nondisc"/>
    <property type="match status" value="1"/>
</dbReference>
<evidence type="ECO:0000313" key="12">
    <source>
        <dbReference type="Proteomes" id="UP000009223"/>
    </source>
</evidence>
<feature type="domain" description="Aminoacyl-transfer RNA synthetases class-II family profile" evidence="10">
    <location>
        <begin position="126"/>
        <end position="436"/>
    </location>
</feature>
<keyword evidence="4 9" id="KW-0436">Ligase</keyword>
<protein>
    <recommendedName>
        <fullName evidence="9">Aspartate--tRNA(Asp/Asn) ligase</fullName>
        <ecNumber evidence="9">6.1.1.23</ecNumber>
    </recommendedName>
    <alternativeName>
        <fullName evidence="9">Aspartyl-tRNA synthetase</fullName>
        <shortName evidence="9">AspRS</shortName>
    </alternativeName>
    <alternativeName>
        <fullName evidence="9">Non-discriminating aspartyl-tRNA synthetase</fullName>
        <shortName evidence="9">ND-AspRS</shortName>
    </alternativeName>
</protein>
<dbReference type="GO" id="GO:0004815">
    <property type="term" value="F:aspartate-tRNA ligase activity"/>
    <property type="evidence" value="ECO:0007669"/>
    <property type="project" value="UniProtKB-UniRule"/>
</dbReference>
<feature type="binding site" evidence="9">
    <location>
        <position position="366"/>
    </location>
    <ligand>
        <name>L-aspartate</name>
        <dbReference type="ChEBI" id="CHEBI:29991"/>
    </ligand>
</feature>
<evidence type="ECO:0000256" key="9">
    <source>
        <dbReference type="HAMAP-Rule" id="MF_02075"/>
    </source>
</evidence>
<dbReference type="InterPro" id="IPR006195">
    <property type="entry name" value="aa-tRNA-synth_II"/>
</dbReference>
<dbReference type="KEGG" id="tpi:TREPR_3639"/>
<dbReference type="InterPro" id="IPR045864">
    <property type="entry name" value="aa-tRNA-synth_II/BPL/LPL"/>
</dbReference>
<dbReference type="GO" id="GO:0006422">
    <property type="term" value="P:aspartyl-tRNA aminoacylation"/>
    <property type="evidence" value="ECO:0007669"/>
    <property type="project" value="UniProtKB-UniRule"/>
</dbReference>
<sequence>MRVLAKDILEGKVTGEAEVSGWVHRIRDMGGITFVILRDRSGILQLVFEKKPDLTLESVISVKGTPAANEKAPGGTELRVSGLEVLSKAAPELPFQVNGDVSKTGLESILDNRLLSLRNPKIRSIFNIQATIVEAFAGFLRNQDFTEIKTSKLVSTGTEGGTNLFQVEYFDDKICLAQSPQFYKETLVAAGMERVFEIGQVYRAEKHDTPRHLNEYVSLDVEVGFIESEKDLIELEKGVLAHIFAELERKNKKDLDAWNATVPSADAVAKAPTVPYDECLSIVNAEAAKGKNPGGRIFDINPEAERIICEWSLKENGVDLVFVNQFPRRHRPFYTYPLDLGDGKASSTMSFDAIFRGLEITSGSRRHHDYQAFLEALPRFGLKTEDMGGYLELLKYGCPPHGGFAIGCERLTQKVLGLTSVKEASLFPRDRKRVAP</sequence>
<comment type="subcellular location">
    <subcellularLocation>
        <location evidence="1 9">Cytoplasm</location>
    </subcellularLocation>
</comment>
<feature type="binding site" evidence="9">
    <location>
        <position position="159"/>
    </location>
    <ligand>
        <name>L-aspartate</name>
        <dbReference type="ChEBI" id="CHEBI:29991"/>
    </ligand>
</feature>
<dbReference type="Pfam" id="PF00152">
    <property type="entry name" value="tRNA-synt_2"/>
    <property type="match status" value="1"/>
</dbReference>
<dbReference type="OrthoDB" id="9802326at2"/>
<dbReference type="AlphaFoldDB" id="F5YQY8"/>
<feature type="binding site" evidence="9">
    <location>
        <position position="203"/>
    </location>
    <ligand>
        <name>L-aspartate</name>
        <dbReference type="ChEBI" id="CHEBI:29991"/>
    </ligand>
</feature>
<dbReference type="HOGENOM" id="CLU_004553_2_1_12"/>
<feature type="binding site" evidence="9">
    <location>
        <position position="359"/>
    </location>
    <ligand>
        <name>ATP</name>
        <dbReference type="ChEBI" id="CHEBI:30616"/>
    </ligand>
</feature>
<dbReference type="Gene3D" id="2.40.50.140">
    <property type="entry name" value="Nucleic acid-binding proteins"/>
    <property type="match status" value="1"/>
</dbReference>
<reference evidence="11 12" key="2">
    <citation type="journal article" date="2011" name="ISME J.">
        <title>RNA-seq reveals cooperative metabolic interactions between two termite-gut spirochete species in co-culture.</title>
        <authorList>
            <person name="Rosenthal A.Z."/>
            <person name="Matson E.G."/>
            <person name="Eldar A."/>
            <person name="Leadbetter J.R."/>
        </authorList>
    </citation>
    <scope>NUCLEOTIDE SEQUENCE [LARGE SCALE GENOMIC DNA]</scope>
    <source>
        <strain evidence="12">ATCC BAA-887 / DSM 12427 / ZAS-2</strain>
    </source>
</reference>
<dbReference type="InterPro" id="IPR004523">
    <property type="entry name" value="Asp-tRNA_synthase_2"/>
</dbReference>
<evidence type="ECO:0000256" key="7">
    <source>
        <dbReference type="ARBA" id="ARBA00022917"/>
    </source>
</evidence>
<feature type="binding site" evidence="9">
    <location>
        <position position="362"/>
    </location>
    <ligand>
        <name>L-aspartate</name>
        <dbReference type="ChEBI" id="CHEBI:29991"/>
    </ligand>
</feature>
<dbReference type="GO" id="GO:0050560">
    <property type="term" value="F:aspartate-tRNA(Asn) ligase activity"/>
    <property type="evidence" value="ECO:0007669"/>
    <property type="project" value="UniProtKB-EC"/>
</dbReference>
<dbReference type="Pfam" id="PF01336">
    <property type="entry name" value="tRNA_anti-codon"/>
    <property type="match status" value="1"/>
</dbReference>
<accession>F5YQY8</accession>
<feature type="binding site" evidence="9">
    <location>
        <begin position="211"/>
        <end position="213"/>
    </location>
    <ligand>
        <name>ATP</name>
        <dbReference type="ChEBI" id="CHEBI:30616"/>
    </ligand>
</feature>
<dbReference type="PRINTS" id="PR01042">
    <property type="entry name" value="TRNASYNTHASP"/>
</dbReference>
<feature type="binding site" evidence="9">
    <location>
        <begin position="407"/>
        <end position="410"/>
    </location>
    <ligand>
        <name>ATP</name>
        <dbReference type="ChEBI" id="CHEBI:30616"/>
    </ligand>
</feature>
<evidence type="ECO:0000256" key="1">
    <source>
        <dbReference type="ARBA" id="ARBA00004496"/>
    </source>
</evidence>
<dbReference type="eggNOG" id="COG0017">
    <property type="taxonomic scope" value="Bacteria"/>
</dbReference>
<dbReference type="PROSITE" id="PS50862">
    <property type="entry name" value="AA_TRNA_LIGASE_II"/>
    <property type="match status" value="1"/>
</dbReference>
<evidence type="ECO:0000259" key="10">
    <source>
        <dbReference type="PROSITE" id="PS50862"/>
    </source>
</evidence>
<evidence type="ECO:0000313" key="11">
    <source>
        <dbReference type="EMBL" id="AEF86158.1"/>
    </source>
</evidence>
<dbReference type="GO" id="GO:0005829">
    <property type="term" value="C:cytosol"/>
    <property type="evidence" value="ECO:0007669"/>
    <property type="project" value="TreeGrafter"/>
</dbReference>
<dbReference type="GO" id="GO:0003723">
    <property type="term" value="F:RNA binding"/>
    <property type="evidence" value="ECO:0007669"/>
    <property type="project" value="TreeGrafter"/>
</dbReference>
<dbReference type="GO" id="GO:0017101">
    <property type="term" value="C:aminoacyl-tRNA synthetase multienzyme complex"/>
    <property type="evidence" value="ECO:0007669"/>
    <property type="project" value="TreeGrafter"/>
</dbReference>
<dbReference type="PANTHER" id="PTHR43450">
    <property type="entry name" value="ASPARTYL-TRNA SYNTHETASE"/>
    <property type="match status" value="1"/>
</dbReference>
<comment type="similarity">
    <text evidence="2 9">Belongs to the class-II aminoacyl-tRNA synthetase family. Type 2 subfamily.</text>
</comment>
<dbReference type="Proteomes" id="UP000009223">
    <property type="component" value="Chromosome"/>
</dbReference>
<dbReference type="Gene3D" id="3.30.930.10">
    <property type="entry name" value="Bira Bifunctional Protein, Domain 2"/>
    <property type="match status" value="1"/>
</dbReference>
<dbReference type="GO" id="GO:0005524">
    <property type="term" value="F:ATP binding"/>
    <property type="evidence" value="ECO:0007669"/>
    <property type="project" value="UniProtKB-UniRule"/>
</dbReference>
<gene>
    <name evidence="9" type="primary">aspS</name>
    <name evidence="11" type="ordered locus">TREPR_3639</name>
</gene>
<keyword evidence="6 9" id="KW-0067">ATP-binding</keyword>
<feature type="site" description="Important for tRNA non-discrimination" evidence="9">
    <location>
        <position position="73"/>
    </location>
</feature>
<evidence type="ECO:0000256" key="4">
    <source>
        <dbReference type="ARBA" id="ARBA00022598"/>
    </source>
</evidence>